<keyword evidence="1" id="KW-0472">Membrane</keyword>
<accession>A0ABT9TX66</accession>
<keyword evidence="1" id="KW-0812">Transmembrane</keyword>
<feature type="transmembrane region" description="Helical" evidence="1">
    <location>
        <begin position="83"/>
        <end position="100"/>
    </location>
</feature>
<evidence type="ECO:0000313" key="3">
    <source>
        <dbReference type="EMBL" id="MDQ0111962.1"/>
    </source>
</evidence>
<evidence type="ECO:0000313" key="4">
    <source>
        <dbReference type="Proteomes" id="UP001229346"/>
    </source>
</evidence>
<evidence type="ECO:0000256" key="1">
    <source>
        <dbReference type="SAM" id="Phobius"/>
    </source>
</evidence>
<name>A0ABT9TX66_PAEHA</name>
<protein>
    <submittedName>
        <fullName evidence="3">VanZ family protein</fullName>
    </submittedName>
</protein>
<dbReference type="InterPro" id="IPR006976">
    <property type="entry name" value="VanZ-like"/>
</dbReference>
<keyword evidence="1" id="KW-1133">Transmembrane helix</keyword>
<keyword evidence="4" id="KW-1185">Reference proteome</keyword>
<evidence type="ECO:0000259" key="2">
    <source>
        <dbReference type="Pfam" id="PF04892"/>
    </source>
</evidence>
<gene>
    <name evidence="3" type="ORF">J2T15_001397</name>
</gene>
<dbReference type="InterPro" id="IPR016747">
    <property type="entry name" value="Phosphotransbutyrylase"/>
</dbReference>
<feature type="transmembrane region" description="Helical" evidence="1">
    <location>
        <begin position="107"/>
        <end position="125"/>
    </location>
</feature>
<organism evidence="3 4">
    <name type="scientific">Paenibacillus harenae</name>
    <dbReference type="NCBI Taxonomy" id="306543"/>
    <lineage>
        <taxon>Bacteria</taxon>
        <taxon>Bacillati</taxon>
        <taxon>Bacillota</taxon>
        <taxon>Bacilli</taxon>
        <taxon>Bacillales</taxon>
        <taxon>Paenibacillaceae</taxon>
        <taxon>Paenibacillus</taxon>
    </lineage>
</organism>
<feature type="transmembrane region" description="Helical" evidence="1">
    <location>
        <begin position="145"/>
        <end position="167"/>
    </location>
</feature>
<dbReference type="Proteomes" id="UP001229346">
    <property type="component" value="Unassembled WGS sequence"/>
</dbReference>
<sequence>MKNTVRWLPALLWGILLAAWLTLVFVFSSQSYEQQSIQPLLLRFFSFQDLIRWLPDITIKYRYTTVNSHSNPYKFIEFLFRKGAHLFVYATFASIFFMFVRSFNTRRVFRAILVTLLVVIVVPAVDEWNQLRSEHRTGNTTDIILDFTGGCIGLSICLLFLALARLWKFLRK</sequence>
<dbReference type="RefSeq" id="WP_307202409.1">
    <property type="nucleotide sequence ID" value="NZ_JAUSSU010000003.1"/>
</dbReference>
<dbReference type="PIRSF" id="PIRSF019083">
    <property type="entry name" value="UCP019083_VanZ"/>
    <property type="match status" value="1"/>
</dbReference>
<proteinExistence type="predicted"/>
<comment type="caution">
    <text evidence="3">The sequence shown here is derived from an EMBL/GenBank/DDBJ whole genome shotgun (WGS) entry which is preliminary data.</text>
</comment>
<dbReference type="Pfam" id="PF04892">
    <property type="entry name" value="VanZ"/>
    <property type="match status" value="1"/>
</dbReference>
<dbReference type="EMBL" id="JAUSSU010000003">
    <property type="protein sequence ID" value="MDQ0111962.1"/>
    <property type="molecule type" value="Genomic_DNA"/>
</dbReference>
<dbReference type="NCBIfam" id="NF037970">
    <property type="entry name" value="vanZ_1"/>
    <property type="match status" value="1"/>
</dbReference>
<reference evidence="3 4" key="1">
    <citation type="submission" date="2023-07" db="EMBL/GenBank/DDBJ databases">
        <title>Sorghum-associated microbial communities from plants grown in Nebraska, USA.</title>
        <authorList>
            <person name="Schachtman D."/>
        </authorList>
    </citation>
    <scope>NUCLEOTIDE SEQUENCE [LARGE SCALE GENOMIC DNA]</scope>
    <source>
        <strain evidence="3 4">CC482</strain>
    </source>
</reference>
<feature type="domain" description="VanZ-like" evidence="2">
    <location>
        <begin position="15"/>
        <end position="160"/>
    </location>
</feature>